<sequence length="231" mass="23623">MTVEPTFSLVAGLPVLSWRLTSPWLSISSAVLGGGIGERSWACNATVRHDYDRPDPAAHLAEIGAELGCTGPGVGLLTAVDVRQQVSRSDNGVSACVTTGVGKHPTWAAAPDSPTDPPPGTVNAVCFLPVRLTEGALVNAVATVAEAKAQAFQEVGVPGTGTCTDATILLCPLDGEPERYGGPRSRIGGALARAVHDAVHTGLIAPEPRFASWRTGMGAARPAADLSSIGD</sequence>
<dbReference type="EMBL" id="CP016076">
    <property type="protein sequence ID" value="APU17373.1"/>
    <property type="molecule type" value="Genomic_DNA"/>
</dbReference>
<dbReference type="InterPro" id="IPR002808">
    <property type="entry name" value="AdoCbi_amidolase"/>
</dbReference>
<dbReference type="InterPro" id="IPR052209">
    <property type="entry name" value="CbiZ"/>
</dbReference>
<dbReference type="PANTHER" id="PTHR35336">
    <property type="entry name" value="ADENOSYLCOBINAMIDE AMIDOHYDROLASE"/>
    <property type="match status" value="1"/>
</dbReference>
<dbReference type="PANTHER" id="PTHR35336:SF5">
    <property type="entry name" value="ADENOSYLCOBINAMIDE AMIDOHYDROLASE"/>
    <property type="match status" value="1"/>
</dbReference>
<name>A0AAC9LG97_9PSEU</name>
<protein>
    <recommendedName>
        <fullName evidence="3">Adenosylcobinamide amidohydrolase</fullName>
    </recommendedName>
</protein>
<organism evidence="1 2">
    <name type="scientific">Actinoalloteichus fjordicus</name>
    <dbReference type="NCBI Taxonomy" id="1612552"/>
    <lineage>
        <taxon>Bacteria</taxon>
        <taxon>Bacillati</taxon>
        <taxon>Actinomycetota</taxon>
        <taxon>Actinomycetes</taxon>
        <taxon>Pseudonocardiales</taxon>
        <taxon>Pseudonocardiaceae</taxon>
        <taxon>Actinoalloteichus</taxon>
    </lineage>
</organism>
<evidence type="ECO:0000313" key="2">
    <source>
        <dbReference type="Proteomes" id="UP000185511"/>
    </source>
</evidence>
<proteinExistence type="predicted"/>
<keyword evidence="2" id="KW-1185">Reference proteome</keyword>
<dbReference type="Pfam" id="PF01955">
    <property type="entry name" value="CbiZ"/>
    <property type="match status" value="1"/>
</dbReference>
<dbReference type="RefSeq" id="WP_075742731.1">
    <property type="nucleotide sequence ID" value="NZ_CP016076.1"/>
</dbReference>
<dbReference type="AlphaFoldDB" id="A0AAC9LG97"/>
<evidence type="ECO:0000313" key="1">
    <source>
        <dbReference type="EMBL" id="APU17373.1"/>
    </source>
</evidence>
<dbReference type="Proteomes" id="UP000185511">
    <property type="component" value="Chromosome"/>
</dbReference>
<evidence type="ECO:0008006" key="3">
    <source>
        <dbReference type="Google" id="ProtNLM"/>
    </source>
</evidence>
<dbReference type="KEGG" id="acad:UA74_26840"/>
<gene>
    <name evidence="1" type="ORF">UA74_26840</name>
</gene>
<reference evidence="2" key="1">
    <citation type="submission" date="2016-06" db="EMBL/GenBank/DDBJ databases">
        <title>Complete genome sequence of Actinoalloteichus fjordicus DSM 46855 (=ADI127-17), type strain of the new species Actinoalloteichus fjordicus.</title>
        <authorList>
            <person name="Ruckert C."/>
            <person name="Nouioui I."/>
            <person name="Willmese J."/>
            <person name="van Wezel G."/>
            <person name="Klenk H.-P."/>
            <person name="Kalinowski J."/>
            <person name="Zotchev S.B."/>
        </authorList>
    </citation>
    <scope>NUCLEOTIDE SEQUENCE [LARGE SCALE GENOMIC DNA]</scope>
    <source>
        <strain evidence="2">ADI127-7</strain>
    </source>
</reference>
<accession>A0AAC9LG97</accession>